<evidence type="ECO:0000313" key="2">
    <source>
        <dbReference type="Proteomes" id="UP000249016"/>
    </source>
</evidence>
<dbReference type="EMBL" id="QLII01000001">
    <property type="protein sequence ID" value="RAI73955.1"/>
    <property type="molecule type" value="Genomic_DNA"/>
</dbReference>
<protein>
    <submittedName>
        <fullName evidence="1">Uncharacterized protein</fullName>
    </submittedName>
</protein>
<dbReference type="RefSeq" id="WP_111340829.1">
    <property type="nucleotide sequence ID" value="NZ_QLII01000001.1"/>
</dbReference>
<name>A0A327NGK1_9BACT</name>
<dbReference type="AlphaFoldDB" id="A0A327NGK1"/>
<dbReference type="OrthoDB" id="9943184at2"/>
<proteinExistence type="predicted"/>
<dbReference type="Proteomes" id="UP000249016">
    <property type="component" value="Unassembled WGS sequence"/>
</dbReference>
<accession>A0A327NGK1</accession>
<evidence type="ECO:0000313" key="1">
    <source>
        <dbReference type="EMBL" id="RAI73955.1"/>
    </source>
</evidence>
<reference evidence="1 2" key="1">
    <citation type="submission" date="2018-06" db="EMBL/GenBank/DDBJ databases">
        <title>Spirosoma sp. HMF3257 Genome sequencing and assembly.</title>
        <authorList>
            <person name="Kang H."/>
            <person name="Cha I."/>
            <person name="Kim H."/>
            <person name="Kang J."/>
            <person name="Joh K."/>
        </authorList>
    </citation>
    <scope>NUCLEOTIDE SEQUENCE [LARGE SCALE GENOMIC DNA]</scope>
    <source>
        <strain evidence="1 2">HMF3257</strain>
    </source>
</reference>
<gene>
    <name evidence="1" type="ORF">HMF3257_05585</name>
</gene>
<keyword evidence="2" id="KW-1185">Reference proteome</keyword>
<organism evidence="1 2">
    <name type="scientific">Spirosoma telluris</name>
    <dbReference type="NCBI Taxonomy" id="2183553"/>
    <lineage>
        <taxon>Bacteria</taxon>
        <taxon>Pseudomonadati</taxon>
        <taxon>Bacteroidota</taxon>
        <taxon>Cytophagia</taxon>
        <taxon>Cytophagales</taxon>
        <taxon>Cytophagaceae</taxon>
        <taxon>Spirosoma</taxon>
    </lineage>
</organism>
<comment type="caution">
    <text evidence="1">The sequence shown here is derived from an EMBL/GenBank/DDBJ whole genome shotgun (WGS) entry which is preliminary data.</text>
</comment>
<sequence length="108" mass="12876">MHKLKLKLYKEQFRQLVLFIPDPGHLSKRDTVNKPLEEILLLEWRGKLTRLQILTWHQREHNRQYTLSLPLSVAVALWRDLQNYALTDELQLLADELDHELIDAGLRN</sequence>